<evidence type="ECO:0000256" key="3">
    <source>
        <dbReference type="ARBA" id="ARBA00022692"/>
    </source>
</evidence>
<protein>
    <submittedName>
        <fullName evidence="7">Uncharacterized protein</fullName>
    </submittedName>
</protein>
<evidence type="ECO:0000256" key="4">
    <source>
        <dbReference type="ARBA" id="ARBA00022989"/>
    </source>
</evidence>
<dbReference type="OrthoDB" id="4476201at2759"/>
<dbReference type="GO" id="GO:0016020">
    <property type="term" value="C:membrane"/>
    <property type="evidence" value="ECO:0007669"/>
    <property type="project" value="UniProtKB-SubCell"/>
</dbReference>
<dbReference type="Gene3D" id="1.20.1740.10">
    <property type="entry name" value="Amino acid/polyamine transporter I"/>
    <property type="match status" value="1"/>
</dbReference>
<feature type="transmembrane region" description="Helical" evidence="6">
    <location>
        <begin position="40"/>
        <end position="60"/>
    </location>
</feature>
<gene>
    <name evidence="7" type="ORF">CROQUDRAFT_110111</name>
</gene>
<reference evidence="7" key="1">
    <citation type="submission" date="2013-11" db="EMBL/GenBank/DDBJ databases">
        <title>Genome sequence of the fusiform rust pathogen reveals effectors for host alternation and coevolution with pine.</title>
        <authorList>
            <consortium name="DOE Joint Genome Institute"/>
            <person name="Smith K."/>
            <person name="Pendleton A."/>
            <person name="Kubisiak T."/>
            <person name="Anderson C."/>
            <person name="Salamov A."/>
            <person name="Aerts A."/>
            <person name="Riley R."/>
            <person name="Clum A."/>
            <person name="Lindquist E."/>
            <person name="Ence D."/>
            <person name="Campbell M."/>
            <person name="Kronenberg Z."/>
            <person name="Feau N."/>
            <person name="Dhillon B."/>
            <person name="Hamelin R."/>
            <person name="Burleigh J."/>
            <person name="Smith J."/>
            <person name="Yandell M."/>
            <person name="Nelson C."/>
            <person name="Grigoriev I."/>
            <person name="Davis J."/>
        </authorList>
    </citation>
    <scope>NUCLEOTIDE SEQUENCE</scope>
    <source>
        <strain evidence="7">G11</strain>
    </source>
</reference>
<keyword evidence="3 6" id="KW-0812">Transmembrane</keyword>
<evidence type="ECO:0000256" key="1">
    <source>
        <dbReference type="ARBA" id="ARBA00004141"/>
    </source>
</evidence>
<name>A0A9P6T7K7_9BASI</name>
<comment type="subcellular location">
    <subcellularLocation>
        <location evidence="1">Membrane</location>
        <topology evidence="1">Multi-pass membrane protein</topology>
    </subcellularLocation>
</comment>
<sequence>MGQAGTVTTSRVRYAYARDGCFGPIPKLIKVGDQTTKTPVRAVSFNTSIGMGCLLLIFGGPVAINAIFSITAIAVIVALAVPILMRVILKKSSF</sequence>
<evidence type="ECO:0000256" key="5">
    <source>
        <dbReference type="ARBA" id="ARBA00023136"/>
    </source>
</evidence>
<dbReference type="GO" id="GO:0022857">
    <property type="term" value="F:transmembrane transporter activity"/>
    <property type="evidence" value="ECO:0007669"/>
    <property type="project" value="InterPro"/>
</dbReference>
<feature type="transmembrane region" description="Helical" evidence="6">
    <location>
        <begin position="66"/>
        <end position="89"/>
    </location>
</feature>
<dbReference type="EMBL" id="MU167362">
    <property type="protein sequence ID" value="KAG0142041.1"/>
    <property type="molecule type" value="Genomic_DNA"/>
</dbReference>
<dbReference type="PANTHER" id="PTHR45649:SF29">
    <property type="entry name" value="AMINO ACID TRANSPORTER (EUROFUNG)"/>
    <property type="match status" value="1"/>
</dbReference>
<comment type="caution">
    <text evidence="7">The sequence shown here is derived from an EMBL/GenBank/DDBJ whole genome shotgun (WGS) entry which is preliminary data.</text>
</comment>
<keyword evidence="4 6" id="KW-1133">Transmembrane helix</keyword>
<dbReference type="PANTHER" id="PTHR45649">
    <property type="entry name" value="AMINO-ACID PERMEASE BAT1"/>
    <property type="match status" value="1"/>
</dbReference>
<dbReference type="AlphaFoldDB" id="A0A9P6T7K7"/>
<accession>A0A9P6T7K7</accession>
<evidence type="ECO:0000313" key="7">
    <source>
        <dbReference type="EMBL" id="KAG0142041.1"/>
    </source>
</evidence>
<keyword evidence="8" id="KW-1185">Reference proteome</keyword>
<dbReference type="Pfam" id="PF13520">
    <property type="entry name" value="AA_permease_2"/>
    <property type="match status" value="1"/>
</dbReference>
<dbReference type="Proteomes" id="UP000886653">
    <property type="component" value="Unassembled WGS sequence"/>
</dbReference>
<evidence type="ECO:0000256" key="6">
    <source>
        <dbReference type="SAM" id="Phobius"/>
    </source>
</evidence>
<evidence type="ECO:0000313" key="8">
    <source>
        <dbReference type="Proteomes" id="UP000886653"/>
    </source>
</evidence>
<keyword evidence="2" id="KW-0813">Transport</keyword>
<keyword evidence="5 6" id="KW-0472">Membrane</keyword>
<dbReference type="InterPro" id="IPR002293">
    <property type="entry name" value="AA/rel_permease1"/>
</dbReference>
<proteinExistence type="predicted"/>
<evidence type="ECO:0000256" key="2">
    <source>
        <dbReference type="ARBA" id="ARBA00022448"/>
    </source>
</evidence>
<organism evidence="7 8">
    <name type="scientific">Cronartium quercuum f. sp. fusiforme G11</name>
    <dbReference type="NCBI Taxonomy" id="708437"/>
    <lineage>
        <taxon>Eukaryota</taxon>
        <taxon>Fungi</taxon>
        <taxon>Dikarya</taxon>
        <taxon>Basidiomycota</taxon>
        <taxon>Pucciniomycotina</taxon>
        <taxon>Pucciniomycetes</taxon>
        <taxon>Pucciniales</taxon>
        <taxon>Coleosporiaceae</taxon>
        <taxon>Cronartium</taxon>
    </lineage>
</organism>